<comment type="caution">
    <text evidence="2">The sequence shown here is derived from an EMBL/GenBank/DDBJ whole genome shotgun (WGS) entry which is preliminary data.</text>
</comment>
<keyword evidence="3" id="KW-1185">Reference proteome</keyword>
<evidence type="ECO:0000313" key="2">
    <source>
        <dbReference type="EMBL" id="TNN28375.1"/>
    </source>
</evidence>
<evidence type="ECO:0000256" key="1">
    <source>
        <dbReference type="SAM" id="MobiDB-lite"/>
    </source>
</evidence>
<gene>
    <name evidence="2" type="ORF">EYF80_061477</name>
</gene>
<organism evidence="2 3">
    <name type="scientific">Liparis tanakae</name>
    <name type="common">Tanaka's snailfish</name>
    <dbReference type="NCBI Taxonomy" id="230148"/>
    <lineage>
        <taxon>Eukaryota</taxon>
        <taxon>Metazoa</taxon>
        <taxon>Chordata</taxon>
        <taxon>Craniata</taxon>
        <taxon>Vertebrata</taxon>
        <taxon>Euteleostomi</taxon>
        <taxon>Actinopterygii</taxon>
        <taxon>Neopterygii</taxon>
        <taxon>Teleostei</taxon>
        <taxon>Neoteleostei</taxon>
        <taxon>Acanthomorphata</taxon>
        <taxon>Eupercaria</taxon>
        <taxon>Perciformes</taxon>
        <taxon>Cottioidei</taxon>
        <taxon>Cottales</taxon>
        <taxon>Liparidae</taxon>
        <taxon>Liparis</taxon>
    </lineage>
</organism>
<feature type="compositionally biased region" description="Polar residues" evidence="1">
    <location>
        <begin position="24"/>
        <end position="34"/>
    </location>
</feature>
<protein>
    <submittedName>
        <fullName evidence="2">Uncharacterized protein</fullName>
    </submittedName>
</protein>
<dbReference type="EMBL" id="SRLO01006957">
    <property type="protein sequence ID" value="TNN28375.1"/>
    <property type="molecule type" value="Genomic_DNA"/>
</dbReference>
<evidence type="ECO:0000313" key="3">
    <source>
        <dbReference type="Proteomes" id="UP000314294"/>
    </source>
</evidence>
<accession>A0A4Z2EHY3</accession>
<sequence>MVVVPHALKPGGIRSPESERVPRLSSQSSAQEATGVSRGRFSSGVCNEVKDVDTEPTDIEILKDDVVDHFLYTSVVSRRAALELAVIRSSSRNMKYDTYGAQREAAHLLDGDGGPDSNRTTLLSK</sequence>
<reference evidence="2 3" key="1">
    <citation type="submission" date="2019-03" db="EMBL/GenBank/DDBJ databases">
        <title>First draft genome of Liparis tanakae, snailfish: a comprehensive survey of snailfish specific genes.</title>
        <authorList>
            <person name="Kim W."/>
            <person name="Song I."/>
            <person name="Jeong J.-H."/>
            <person name="Kim D."/>
            <person name="Kim S."/>
            <person name="Ryu S."/>
            <person name="Song J.Y."/>
            <person name="Lee S.K."/>
        </authorList>
    </citation>
    <scope>NUCLEOTIDE SEQUENCE [LARGE SCALE GENOMIC DNA]</scope>
    <source>
        <tissue evidence="2">Muscle</tissue>
    </source>
</reference>
<dbReference type="Proteomes" id="UP000314294">
    <property type="component" value="Unassembled WGS sequence"/>
</dbReference>
<name>A0A4Z2EHY3_9TELE</name>
<dbReference type="AlphaFoldDB" id="A0A4Z2EHY3"/>
<proteinExistence type="predicted"/>
<feature type="region of interest" description="Disordered" evidence="1">
    <location>
        <begin position="1"/>
        <end position="41"/>
    </location>
</feature>